<dbReference type="InterPro" id="IPR023982">
    <property type="entry name" value="CHP04029_CMD-like"/>
</dbReference>
<reference evidence="4" key="1">
    <citation type="journal article" date="2019" name="Int. J. Syst. Evol. Microbiol.">
        <title>The Global Catalogue of Microorganisms (GCM) 10K type strain sequencing project: providing services to taxonomists for standard genome sequencing and annotation.</title>
        <authorList>
            <consortium name="The Broad Institute Genomics Platform"/>
            <consortium name="The Broad Institute Genome Sequencing Center for Infectious Disease"/>
            <person name="Wu L."/>
            <person name="Ma J."/>
        </authorList>
    </citation>
    <scope>NUCLEOTIDE SEQUENCE [LARGE SCALE GENOMIC DNA]</scope>
    <source>
        <strain evidence="4">JCM 16950</strain>
    </source>
</reference>
<dbReference type="NCBIfam" id="TIGR00778">
    <property type="entry name" value="ahpD_dom"/>
    <property type="match status" value="1"/>
</dbReference>
<dbReference type="Gene3D" id="1.20.1290.10">
    <property type="entry name" value="AhpD-like"/>
    <property type="match status" value="2"/>
</dbReference>
<dbReference type="NCBIfam" id="TIGR04030">
    <property type="entry name" value="perox_Avi_7169"/>
    <property type="match status" value="1"/>
</dbReference>
<dbReference type="PANTHER" id="PTHR35446">
    <property type="entry name" value="SI:CH211-175M2.5"/>
    <property type="match status" value="1"/>
</dbReference>
<feature type="domain" description="Carboxymuconolactone decarboxylase-like" evidence="2">
    <location>
        <begin position="324"/>
        <end position="404"/>
    </location>
</feature>
<evidence type="ECO:0000259" key="2">
    <source>
        <dbReference type="Pfam" id="PF02627"/>
    </source>
</evidence>
<dbReference type="InterPro" id="IPR004675">
    <property type="entry name" value="AhpD_core"/>
</dbReference>
<evidence type="ECO:0000313" key="4">
    <source>
        <dbReference type="Proteomes" id="UP001500540"/>
    </source>
</evidence>
<feature type="region of interest" description="Disordered" evidence="1">
    <location>
        <begin position="1"/>
        <end position="29"/>
    </location>
</feature>
<dbReference type="EMBL" id="BAABAF010000001">
    <property type="protein sequence ID" value="GAA3754677.1"/>
    <property type="molecule type" value="Genomic_DNA"/>
</dbReference>
<dbReference type="Proteomes" id="UP001500540">
    <property type="component" value="Unassembled WGS sequence"/>
</dbReference>
<dbReference type="InterPro" id="IPR010195">
    <property type="entry name" value="Uncharacterised_peroxidase-rel"/>
</dbReference>
<gene>
    <name evidence="3" type="ORF">GCM10022240_04660</name>
</gene>
<dbReference type="InterPro" id="IPR023923">
    <property type="entry name" value="AhpD_Avi7169"/>
</dbReference>
<evidence type="ECO:0000313" key="3">
    <source>
        <dbReference type="EMBL" id="GAA3754677.1"/>
    </source>
</evidence>
<protein>
    <submittedName>
        <fullName evidence="3">Alkylhydroperoxidase domain protein</fullName>
    </submittedName>
</protein>
<dbReference type="InterPro" id="IPR029032">
    <property type="entry name" value="AhpD-like"/>
</dbReference>
<comment type="caution">
    <text evidence="3">The sequence shown here is derived from an EMBL/GenBank/DDBJ whole genome shotgun (WGS) entry which is preliminary data.</text>
</comment>
<proteinExistence type="predicted"/>
<keyword evidence="4" id="KW-1185">Reference proteome</keyword>
<dbReference type="InterPro" id="IPR003779">
    <property type="entry name" value="CMD-like"/>
</dbReference>
<feature type="region of interest" description="Disordered" evidence="1">
    <location>
        <begin position="250"/>
        <end position="275"/>
    </location>
</feature>
<dbReference type="Pfam" id="PF02627">
    <property type="entry name" value="CMD"/>
    <property type="match status" value="1"/>
</dbReference>
<dbReference type="SUPFAM" id="SSF69118">
    <property type="entry name" value="AhpD-like"/>
    <property type="match status" value="2"/>
</dbReference>
<organism evidence="3 4">
    <name type="scientific">Microbacterium kribbense</name>
    <dbReference type="NCBI Taxonomy" id="433645"/>
    <lineage>
        <taxon>Bacteria</taxon>
        <taxon>Bacillati</taxon>
        <taxon>Actinomycetota</taxon>
        <taxon>Actinomycetes</taxon>
        <taxon>Micrococcales</taxon>
        <taxon>Microbacteriaceae</taxon>
        <taxon>Microbacterium</taxon>
    </lineage>
</organism>
<dbReference type="NCBIfam" id="TIGR01926">
    <property type="entry name" value="peroxid_rel"/>
    <property type="match status" value="1"/>
</dbReference>
<accession>A0ABP7G380</accession>
<sequence>MTTPTDIATAPADPAGASDPTAAPDANTASDATTALDATAAPADVIDALLNGLTAAEASIVSELRARRPITIAQAQASHDALFAGVPADADVSRADRIAIAVFTARLHGDEHAADRYRSLAGDDDARLTAIGAAAASAAVHGPYGRFPSAELAAFDQAGPTYRAPADLVERIGARLAAALEYAHALVFHPRDATPDWPAALTDAGWSASAVVTISQEVAFLTFQLRVAAGLAALVGSPLVHAEPVARRAGSAAGTDGAVKRGTPDAASDASTARRPTRFTTAQLDWDAWVPPVEESALSDVQRDALVDAGRAKSPYFRLLARDPAILKARTLADKDIFYNTVDGLPRAERELSAAATSRVNGCIYCASVHSRFAAHYGKRPDDVQRLLDEGVAGAQEPRWRALIDGAAALAQTPPAFTPAHADALRAEGLADAEISDAIHAAAFFAWANRLMLALGEPRVP</sequence>
<dbReference type="RefSeq" id="WP_344780104.1">
    <property type="nucleotide sequence ID" value="NZ_BAABAF010000001.1"/>
</dbReference>
<name>A0ABP7G380_9MICO</name>
<dbReference type="PANTHER" id="PTHR35446:SF2">
    <property type="entry name" value="CARBOXYMUCONOLACTONE DECARBOXYLASE-LIKE DOMAIN-CONTAINING PROTEIN"/>
    <property type="match status" value="1"/>
</dbReference>
<dbReference type="NCBIfam" id="TIGR04029">
    <property type="entry name" value="CMD_Avi_7170"/>
    <property type="match status" value="1"/>
</dbReference>
<evidence type="ECO:0000256" key="1">
    <source>
        <dbReference type="SAM" id="MobiDB-lite"/>
    </source>
</evidence>